<feature type="non-terminal residue" evidence="1">
    <location>
        <position position="33"/>
    </location>
</feature>
<organism evidence="1">
    <name type="scientific">Salmonella enterica subsp. enterica serovar Newport str. CFSAN000835</name>
    <dbReference type="NCBI Taxonomy" id="1299174"/>
    <lineage>
        <taxon>Bacteria</taxon>
        <taxon>Pseudomonadati</taxon>
        <taxon>Pseudomonadota</taxon>
        <taxon>Gammaproteobacteria</taxon>
        <taxon>Enterobacterales</taxon>
        <taxon>Enterobacteriaceae</taxon>
        <taxon>Salmonella</taxon>
    </lineage>
</organism>
<evidence type="ECO:0000313" key="1">
    <source>
        <dbReference type="EMBL" id="RIQ15674.1"/>
    </source>
</evidence>
<reference evidence="1" key="1">
    <citation type="submission" date="2018-08" db="EMBL/GenBank/DDBJ databases">
        <title>Whole genome sequencing of Salmonella enterica serotype newport.</title>
        <authorList>
            <person name="Bell R."/>
        </authorList>
    </citation>
    <scope>NUCLEOTIDE SEQUENCE [LARGE SCALE GENOMIC DNA]</scope>
    <source>
        <strain evidence="1">CFSAN000835</strain>
    </source>
</reference>
<dbReference type="EMBL" id="QWJV01000316">
    <property type="protein sequence ID" value="RIQ15674.1"/>
    <property type="molecule type" value="Genomic_DNA"/>
</dbReference>
<gene>
    <name evidence="1" type="ORF">DLN06_27065</name>
</gene>
<accession>A0A658IBT4</accession>
<dbReference type="AlphaFoldDB" id="A0A658IBT4"/>
<comment type="caution">
    <text evidence="1">The sequence shown here is derived from an EMBL/GenBank/DDBJ whole genome shotgun (WGS) entry which is preliminary data.</text>
</comment>
<name>A0A658IBT4_SALNE</name>
<protein>
    <submittedName>
        <fullName evidence="1">Antitermination protein</fullName>
    </submittedName>
</protein>
<sequence>MNLESIAKYFAPKSPMFSDSSRATATDCLTGTD</sequence>
<proteinExistence type="predicted"/>
<dbReference type="Proteomes" id="UP000839534">
    <property type="component" value="Unassembled WGS sequence"/>
</dbReference>